<sequence length="430" mass="47888">MKKSSADRLFFGGFLISLVFISMIYGIVSSWWGWFPAPQIGLAHRTYLDVSTNWKNDLGLEPTRHLVPPNDTGDASPDRGYALAPGAVQQPGYILVAGLSDDQETSEHVVRMFDAAGDEVHRWPIKYDQFDTDIPPQNVMLHGMEVFEDGSVVTTFDTGQAIARVDACGETMWSVIGGFHHSITRSGDGGLWTWEGDNMVRLDEDTGEHTDTVSIVRDVVPANDGEQRAIFDIRTVEPGDAQGGLTYAYDPFHPNDVEMLRPEMADAFPMFEAGDLLFSLREPNLVAVVDPETGILRWWQHGPWLKQHDPDFHADGTITVFDNATGTDRSLIRRIDPETGEMSIDFAGSDAVPFYTWRRGKHQYLPNGNILLTNAEHGRVLEVDPAGNVVWTRDMVWDATNNLIITEARHIPEDFFDDGVPTCSVLADAQ</sequence>
<dbReference type="RefSeq" id="WP_100366382.1">
    <property type="nucleotide sequence ID" value="NZ_PGTY01000001.1"/>
</dbReference>
<comment type="caution">
    <text evidence="2">The sequence shown here is derived from an EMBL/GenBank/DDBJ whole genome shotgun (WGS) entry which is preliminary data.</text>
</comment>
<name>A0A2M8WKK1_9RHOB</name>
<dbReference type="InterPro" id="IPR039535">
    <property type="entry name" value="ASST-like"/>
</dbReference>
<dbReference type="EMBL" id="PGTY01000001">
    <property type="protein sequence ID" value="PJI91461.1"/>
    <property type="molecule type" value="Genomic_DNA"/>
</dbReference>
<dbReference type="PANTHER" id="PTHR35340">
    <property type="entry name" value="PQQ ENZYME REPEAT PROTEIN-RELATED"/>
    <property type="match status" value="1"/>
</dbReference>
<reference evidence="2 3" key="1">
    <citation type="submission" date="2017-11" db="EMBL/GenBank/DDBJ databases">
        <title>Genomic Encyclopedia of Archaeal and Bacterial Type Strains, Phase II (KMG-II): From Individual Species to Whole Genera.</title>
        <authorList>
            <person name="Goeker M."/>
        </authorList>
    </citation>
    <scope>NUCLEOTIDE SEQUENCE [LARGE SCALE GENOMIC DNA]</scope>
    <source>
        <strain evidence="2 3">DSM 29128</strain>
    </source>
</reference>
<organism evidence="2 3">
    <name type="scientific">Yoonia maricola</name>
    <dbReference type="NCBI Taxonomy" id="420999"/>
    <lineage>
        <taxon>Bacteria</taxon>
        <taxon>Pseudomonadati</taxon>
        <taxon>Pseudomonadota</taxon>
        <taxon>Alphaproteobacteria</taxon>
        <taxon>Rhodobacterales</taxon>
        <taxon>Paracoccaceae</taxon>
        <taxon>Yoonia</taxon>
    </lineage>
</organism>
<gene>
    <name evidence="2" type="ORF">BC777_0289</name>
</gene>
<dbReference type="AlphaFoldDB" id="A0A2M8WKK1"/>
<dbReference type="SUPFAM" id="SSF101898">
    <property type="entry name" value="NHL repeat"/>
    <property type="match status" value="1"/>
</dbReference>
<accession>A0A2M8WKK1</accession>
<keyword evidence="2" id="KW-0808">Transferase</keyword>
<evidence type="ECO:0000313" key="3">
    <source>
        <dbReference type="Proteomes" id="UP000228531"/>
    </source>
</evidence>
<keyword evidence="1" id="KW-0812">Transmembrane</keyword>
<feature type="transmembrane region" description="Helical" evidence="1">
    <location>
        <begin position="9"/>
        <end position="34"/>
    </location>
</feature>
<dbReference type="PANTHER" id="PTHR35340:SF5">
    <property type="entry name" value="ASST-DOMAIN-CONTAINING PROTEIN"/>
    <property type="match status" value="1"/>
</dbReference>
<keyword evidence="3" id="KW-1185">Reference proteome</keyword>
<evidence type="ECO:0000313" key="2">
    <source>
        <dbReference type="EMBL" id="PJI91461.1"/>
    </source>
</evidence>
<proteinExistence type="predicted"/>
<dbReference type="Pfam" id="PF14269">
    <property type="entry name" value="Arylsulfotran_2"/>
    <property type="match status" value="1"/>
</dbReference>
<dbReference type="Proteomes" id="UP000228531">
    <property type="component" value="Unassembled WGS sequence"/>
</dbReference>
<evidence type="ECO:0000256" key="1">
    <source>
        <dbReference type="SAM" id="Phobius"/>
    </source>
</evidence>
<keyword evidence="1" id="KW-1133">Transmembrane helix</keyword>
<protein>
    <submittedName>
        <fullName evidence="2">Arylsulfotransferase ASST</fullName>
    </submittedName>
</protein>
<dbReference type="OrthoDB" id="264813at2"/>
<dbReference type="GO" id="GO:0016740">
    <property type="term" value="F:transferase activity"/>
    <property type="evidence" value="ECO:0007669"/>
    <property type="project" value="UniProtKB-KW"/>
</dbReference>
<keyword evidence="1" id="KW-0472">Membrane</keyword>
<dbReference type="InterPro" id="IPR053143">
    <property type="entry name" value="Arylsulfate_ST"/>
</dbReference>